<reference evidence="11" key="2">
    <citation type="submission" date="2014-02" db="EMBL/GenBank/DDBJ databases">
        <title>Complete DNA sequence of /Kuraishia capsulata/ illustrates novel genomic features among budding yeasts (/Saccharomycotina/).</title>
        <authorList>
            <person name="Morales L."/>
            <person name="Noel B."/>
            <person name="Porcel B."/>
            <person name="Marcet-Houben M."/>
            <person name="Hullo M-F."/>
            <person name="Sacerdot C."/>
            <person name="Tekaia F."/>
            <person name="Leh-Louis V."/>
            <person name="Despons L."/>
            <person name="Khanna V."/>
            <person name="Aury J-M."/>
            <person name="Barbe V."/>
            <person name="Couloux A."/>
            <person name="Labadie K."/>
            <person name="Pelletier E."/>
            <person name="Souciet J-L."/>
            <person name="Boekhout T."/>
            <person name="Gabaldon T."/>
            <person name="Wincker P."/>
            <person name="Dujon B."/>
        </authorList>
    </citation>
    <scope>NUCLEOTIDE SEQUENCE</scope>
    <source>
        <strain evidence="11">CBS 1993</strain>
    </source>
</reference>
<evidence type="ECO:0000256" key="2">
    <source>
        <dbReference type="ARBA" id="ARBA00012831"/>
    </source>
</evidence>
<evidence type="ECO:0000256" key="4">
    <source>
        <dbReference type="ARBA" id="ARBA00022741"/>
    </source>
</evidence>
<dbReference type="Pfam" id="PF03129">
    <property type="entry name" value="HGTP_anticodon"/>
    <property type="match status" value="1"/>
</dbReference>
<dbReference type="InterPro" id="IPR050062">
    <property type="entry name" value="Pro-tRNA_synthetase"/>
</dbReference>
<dbReference type="Gene3D" id="3.30.930.10">
    <property type="entry name" value="Bira Bifunctional Protein, Domain 2"/>
    <property type="match status" value="2"/>
</dbReference>
<dbReference type="GeneID" id="34518509"/>
<dbReference type="GO" id="GO:0005739">
    <property type="term" value="C:mitochondrion"/>
    <property type="evidence" value="ECO:0007669"/>
    <property type="project" value="TreeGrafter"/>
</dbReference>
<dbReference type="PANTHER" id="PTHR42753:SF2">
    <property type="entry name" value="PROLINE--TRNA LIGASE"/>
    <property type="match status" value="1"/>
</dbReference>
<evidence type="ECO:0000313" key="11">
    <source>
        <dbReference type="EMBL" id="CDK25108.1"/>
    </source>
</evidence>
<dbReference type="PROSITE" id="PS50862">
    <property type="entry name" value="AA_TRNA_LIGASE_II"/>
    <property type="match status" value="1"/>
</dbReference>
<dbReference type="HOGENOM" id="CLU_016739_2_2_1"/>
<name>W6MHF9_9ASCO</name>
<dbReference type="Gene3D" id="3.40.50.800">
    <property type="entry name" value="Anticodon-binding domain"/>
    <property type="match status" value="1"/>
</dbReference>
<keyword evidence="6" id="KW-0648">Protein biosynthesis</keyword>
<evidence type="ECO:0000256" key="1">
    <source>
        <dbReference type="ARBA" id="ARBA00008226"/>
    </source>
</evidence>
<evidence type="ECO:0000256" key="3">
    <source>
        <dbReference type="ARBA" id="ARBA00022598"/>
    </source>
</evidence>
<dbReference type="RefSeq" id="XP_022457121.1">
    <property type="nucleotide sequence ID" value="XM_022605676.1"/>
</dbReference>
<dbReference type="SUPFAM" id="SSF52954">
    <property type="entry name" value="Class II aaRS ABD-related"/>
    <property type="match status" value="1"/>
</dbReference>
<dbReference type="InterPro" id="IPR004154">
    <property type="entry name" value="Anticodon-bd"/>
</dbReference>
<keyword evidence="12" id="KW-1185">Reference proteome</keyword>
<keyword evidence="5" id="KW-0067">ATP-binding</keyword>
<comment type="catalytic activity">
    <reaction evidence="9">
        <text>tRNA(Pro) + L-proline + ATP = L-prolyl-tRNA(Pro) + AMP + diphosphate</text>
        <dbReference type="Rhea" id="RHEA:14305"/>
        <dbReference type="Rhea" id="RHEA-COMP:9700"/>
        <dbReference type="Rhea" id="RHEA-COMP:9702"/>
        <dbReference type="ChEBI" id="CHEBI:30616"/>
        <dbReference type="ChEBI" id="CHEBI:33019"/>
        <dbReference type="ChEBI" id="CHEBI:60039"/>
        <dbReference type="ChEBI" id="CHEBI:78442"/>
        <dbReference type="ChEBI" id="CHEBI:78532"/>
        <dbReference type="ChEBI" id="CHEBI:456215"/>
        <dbReference type="EC" id="6.1.1.15"/>
    </reaction>
</comment>
<sequence>MAVSKKAREQHEPFVGPTTILSLTLASVSPQKMSSHRSISSFLPRFRYASTIAFGRRVAELDAKAIRELPTHELLQRLGYIRQDHAGLVHWLPLGLRTLRNIETIIGKRMTECGSLEVALSSISGSELWKKTGRWGNEELFKLKGDFCLVPTCEEEITRLVNDAVSSYKELPLVVHQITRKYRDEKRPRAGLLRGREFLMKDAYSFDSDEAGGLATFERLNSAYRAIFTDLRVPFVAANADSGDIGGDLSTEWHYRHSSGEDVLFECSGCGSVSNSEKATSVPAETEPAARRAKAAYFTTQSRDKLVVMYYPEDRVLNPQFARSEIPDLDLSLRDEAAVLEIFEDEDAFLSKWIVRIMDPRVTRETDLPDLKVPYHRNAMSTFLDVPLVEAREGEVCGSCFEGTLSASRAIEVGHTFYLDEKYSSALGAGFTDESGAFTPFKMGCYGIGVSRLVAAIAEVLRDSQGLRWPATVAPYKVGIVPGSGADEEVITKAKTQLEEAGFSVLEDSRPKVSVGKRLRENKCLGLPLQIIIGKLYPLVEIEVRGQRFGTTSEEAQRSGKWNWEVVSSDVGEKHLVHVDDLVEVVGVLLKDL</sequence>
<dbReference type="OrthoDB" id="10267474at2759"/>
<evidence type="ECO:0000256" key="7">
    <source>
        <dbReference type="ARBA" id="ARBA00023146"/>
    </source>
</evidence>
<dbReference type="GO" id="GO:0006433">
    <property type="term" value="P:prolyl-tRNA aminoacylation"/>
    <property type="evidence" value="ECO:0007669"/>
    <property type="project" value="InterPro"/>
</dbReference>
<dbReference type="PRINTS" id="PR01046">
    <property type="entry name" value="TRNASYNTHPRO"/>
</dbReference>
<dbReference type="GO" id="GO:0004827">
    <property type="term" value="F:proline-tRNA ligase activity"/>
    <property type="evidence" value="ECO:0007669"/>
    <property type="project" value="UniProtKB-EC"/>
</dbReference>
<dbReference type="Pfam" id="PF00587">
    <property type="entry name" value="tRNA-synt_2b"/>
    <property type="match status" value="1"/>
</dbReference>
<feature type="domain" description="Aminoacyl-transfer RNA synthetases class-II family profile" evidence="10">
    <location>
        <begin position="95"/>
        <end position="482"/>
    </location>
</feature>
<evidence type="ECO:0000313" key="12">
    <source>
        <dbReference type="Proteomes" id="UP000019384"/>
    </source>
</evidence>
<dbReference type="Proteomes" id="UP000019384">
    <property type="component" value="Unassembled WGS sequence"/>
</dbReference>
<organism evidence="11 12">
    <name type="scientific">Kuraishia capsulata CBS 1993</name>
    <dbReference type="NCBI Taxonomy" id="1382522"/>
    <lineage>
        <taxon>Eukaryota</taxon>
        <taxon>Fungi</taxon>
        <taxon>Dikarya</taxon>
        <taxon>Ascomycota</taxon>
        <taxon>Saccharomycotina</taxon>
        <taxon>Pichiomycetes</taxon>
        <taxon>Pichiales</taxon>
        <taxon>Pichiaceae</taxon>
        <taxon>Kuraishia</taxon>
    </lineage>
</organism>
<dbReference type="EC" id="6.1.1.15" evidence="2"/>
<dbReference type="PANTHER" id="PTHR42753">
    <property type="entry name" value="MITOCHONDRIAL RIBOSOME PROTEIN L39/PROLYL-TRNA LIGASE FAMILY MEMBER"/>
    <property type="match status" value="1"/>
</dbReference>
<dbReference type="InterPro" id="IPR002314">
    <property type="entry name" value="aa-tRNA-synt_IIb"/>
</dbReference>
<dbReference type="InterPro" id="IPR045864">
    <property type="entry name" value="aa-tRNA-synth_II/BPL/LPL"/>
</dbReference>
<dbReference type="AlphaFoldDB" id="W6MHF9"/>
<dbReference type="InterPro" id="IPR036621">
    <property type="entry name" value="Anticodon-bd_dom_sf"/>
</dbReference>
<dbReference type="InterPro" id="IPR006195">
    <property type="entry name" value="aa-tRNA-synth_II"/>
</dbReference>
<keyword evidence="4" id="KW-0547">Nucleotide-binding</keyword>
<dbReference type="InterPro" id="IPR002316">
    <property type="entry name" value="Pro-tRNA-ligase_IIa"/>
</dbReference>
<dbReference type="STRING" id="1382522.W6MHF9"/>
<evidence type="ECO:0000259" key="10">
    <source>
        <dbReference type="PROSITE" id="PS50862"/>
    </source>
</evidence>
<dbReference type="GO" id="GO:0005524">
    <property type="term" value="F:ATP binding"/>
    <property type="evidence" value="ECO:0007669"/>
    <property type="project" value="UniProtKB-KW"/>
</dbReference>
<accession>W6MHF9</accession>
<reference evidence="11" key="1">
    <citation type="submission" date="2013-12" db="EMBL/GenBank/DDBJ databases">
        <authorList>
            <person name="Genoscope - CEA"/>
        </authorList>
    </citation>
    <scope>NUCLEOTIDE SEQUENCE</scope>
    <source>
        <strain evidence="11">CBS 1993</strain>
    </source>
</reference>
<keyword evidence="7" id="KW-0030">Aminoacyl-tRNA synthetase</keyword>
<evidence type="ECO:0000256" key="8">
    <source>
        <dbReference type="ARBA" id="ARBA00029731"/>
    </source>
</evidence>
<protein>
    <recommendedName>
        <fullName evidence="2">proline--tRNA ligase</fullName>
        <ecNumber evidence="2">6.1.1.15</ecNumber>
    </recommendedName>
    <alternativeName>
        <fullName evidence="8">Prolyl-tRNA synthetase</fullName>
    </alternativeName>
</protein>
<dbReference type="SUPFAM" id="SSF55681">
    <property type="entry name" value="Class II aaRS and biotin synthetases"/>
    <property type="match status" value="1"/>
</dbReference>
<evidence type="ECO:0000256" key="9">
    <source>
        <dbReference type="ARBA" id="ARBA00047671"/>
    </source>
</evidence>
<gene>
    <name evidence="11" type="ORF">KUCA_T00001075001</name>
</gene>
<evidence type="ECO:0000256" key="6">
    <source>
        <dbReference type="ARBA" id="ARBA00022917"/>
    </source>
</evidence>
<comment type="similarity">
    <text evidence="1">Belongs to the class-II aminoacyl-tRNA synthetase family.</text>
</comment>
<dbReference type="EMBL" id="HG793125">
    <property type="protein sequence ID" value="CDK25108.1"/>
    <property type="molecule type" value="Genomic_DNA"/>
</dbReference>
<keyword evidence="3" id="KW-0436">Ligase</keyword>
<evidence type="ECO:0000256" key="5">
    <source>
        <dbReference type="ARBA" id="ARBA00022840"/>
    </source>
</evidence>
<proteinExistence type="inferred from homology"/>